<feature type="compositionally biased region" description="Polar residues" evidence="6">
    <location>
        <begin position="348"/>
        <end position="368"/>
    </location>
</feature>
<name>A0AAW0Q7C3_9PEZI</name>
<feature type="compositionally biased region" description="Low complexity" evidence="6">
    <location>
        <begin position="85"/>
        <end position="120"/>
    </location>
</feature>
<feature type="compositionally biased region" description="Low complexity" evidence="6">
    <location>
        <begin position="401"/>
        <end position="412"/>
    </location>
</feature>
<feature type="compositionally biased region" description="Low complexity" evidence="6">
    <location>
        <begin position="616"/>
        <end position="630"/>
    </location>
</feature>
<gene>
    <name evidence="8" type="ORF">PG999_014120</name>
</gene>
<proteinExistence type="inferred from homology"/>
<keyword evidence="9" id="KW-1185">Reference proteome</keyword>
<dbReference type="GO" id="GO:0051123">
    <property type="term" value="P:RNA polymerase II preinitiation complex assembly"/>
    <property type="evidence" value="ECO:0007669"/>
    <property type="project" value="TreeGrafter"/>
</dbReference>
<accession>A0AAW0Q7C3</accession>
<dbReference type="InterPro" id="IPR003228">
    <property type="entry name" value="TFIID_TAF12_dom"/>
</dbReference>
<keyword evidence="4" id="KW-0804">Transcription</keyword>
<evidence type="ECO:0000256" key="5">
    <source>
        <dbReference type="ARBA" id="ARBA00023242"/>
    </source>
</evidence>
<dbReference type="InterPro" id="IPR037794">
    <property type="entry name" value="TAF12"/>
</dbReference>
<dbReference type="EMBL" id="JAQQWP010000011">
    <property type="protein sequence ID" value="KAK8096098.1"/>
    <property type="molecule type" value="Genomic_DNA"/>
</dbReference>
<comment type="subcellular location">
    <subcellularLocation>
        <location evidence="1">Nucleus</location>
    </subcellularLocation>
</comment>
<feature type="region of interest" description="Disordered" evidence="6">
    <location>
        <begin position="705"/>
        <end position="759"/>
    </location>
</feature>
<evidence type="ECO:0000256" key="1">
    <source>
        <dbReference type="ARBA" id="ARBA00004123"/>
    </source>
</evidence>
<evidence type="ECO:0000313" key="8">
    <source>
        <dbReference type="EMBL" id="KAK8096098.1"/>
    </source>
</evidence>
<reference evidence="8 9" key="1">
    <citation type="submission" date="2023-01" db="EMBL/GenBank/DDBJ databases">
        <title>Analysis of 21 Apiospora genomes using comparative genomics revels a genus with tremendous synthesis potential of carbohydrate active enzymes and secondary metabolites.</title>
        <authorList>
            <person name="Sorensen T."/>
        </authorList>
    </citation>
    <scope>NUCLEOTIDE SEQUENCE [LARGE SCALE GENOMIC DNA]</scope>
    <source>
        <strain evidence="8 9">CBS 117206</strain>
    </source>
</reference>
<feature type="region of interest" description="Disordered" evidence="6">
    <location>
        <begin position="81"/>
        <end position="128"/>
    </location>
</feature>
<keyword evidence="5" id="KW-0539">Nucleus</keyword>
<feature type="compositionally biased region" description="Basic residues" evidence="6">
    <location>
        <begin position="749"/>
        <end position="759"/>
    </location>
</feature>
<feature type="region of interest" description="Disordered" evidence="6">
    <location>
        <begin position="390"/>
        <end position="457"/>
    </location>
</feature>
<evidence type="ECO:0000313" key="9">
    <source>
        <dbReference type="Proteomes" id="UP001392437"/>
    </source>
</evidence>
<feature type="region of interest" description="Disordered" evidence="6">
    <location>
        <begin position="348"/>
        <end position="376"/>
    </location>
</feature>
<dbReference type="FunFam" id="1.10.20.10:FF:000037">
    <property type="entry name" value="Transcription initiation factor TFIID subunit 12"/>
    <property type="match status" value="1"/>
</dbReference>
<dbReference type="GO" id="GO:0003677">
    <property type="term" value="F:DNA binding"/>
    <property type="evidence" value="ECO:0007669"/>
    <property type="project" value="TreeGrafter"/>
</dbReference>
<feature type="compositionally biased region" description="Low complexity" evidence="6">
    <location>
        <begin position="733"/>
        <end position="748"/>
    </location>
</feature>
<protein>
    <submittedName>
        <fullName evidence="8">Transcription initiation factor TFIID subunit 12</fullName>
    </submittedName>
</protein>
<feature type="region of interest" description="Disordered" evidence="6">
    <location>
        <begin position="282"/>
        <end position="314"/>
    </location>
</feature>
<dbReference type="GO" id="GO:0000124">
    <property type="term" value="C:SAGA complex"/>
    <property type="evidence" value="ECO:0007669"/>
    <property type="project" value="InterPro"/>
</dbReference>
<feature type="compositionally biased region" description="Low complexity" evidence="6">
    <location>
        <begin position="240"/>
        <end position="255"/>
    </location>
</feature>
<keyword evidence="3" id="KW-0805">Transcription regulation</keyword>
<dbReference type="SUPFAM" id="SSF47113">
    <property type="entry name" value="Histone-fold"/>
    <property type="match status" value="1"/>
</dbReference>
<feature type="domain" description="Transcription initiation factor TFIID subunit 12" evidence="7">
    <location>
        <begin position="504"/>
        <end position="577"/>
    </location>
</feature>
<dbReference type="CDD" id="cd07981">
    <property type="entry name" value="HFD_TAF12"/>
    <property type="match status" value="1"/>
</dbReference>
<comment type="caution">
    <text evidence="8">The sequence shown here is derived from an EMBL/GenBank/DDBJ whole genome shotgun (WGS) entry which is preliminary data.</text>
</comment>
<dbReference type="PANTHER" id="PTHR12264">
    <property type="entry name" value="TRANSCRIPTION INITIATION FACTOR TFIID SUBUNIT 12"/>
    <property type="match status" value="1"/>
</dbReference>
<dbReference type="Pfam" id="PF03847">
    <property type="entry name" value="TFIID_20kDa"/>
    <property type="match status" value="1"/>
</dbReference>
<comment type="similarity">
    <text evidence="2">Belongs to the TAF12 family.</text>
</comment>
<dbReference type="GO" id="GO:0046982">
    <property type="term" value="F:protein heterodimerization activity"/>
    <property type="evidence" value="ECO:0007669"/>
    <property type="project" value="InterPro"/>
</dbReference>
<dbReference type="GO" id="GO:0005669">
    <property type="term" value="C:transcription factor TFIID complex"/>
    <property type="evidence" value="ECO:0007669"/>
    <property type="project" value="InterPro"/>
</dbReference>
<evidence type="ECO:0000256" key="2">
    <source>
        <dbReference type="ARBA" id="ARBA00007530"/>
    </source>
</evidence>
<dbReference type="AlphaFoldDB" id="A0AAW0Q7C3"/>
<dbReference type="Gene3D" id="1.10.20.10">
    <property type="entry name" value="Histone, subunit A"/>
    <property type="match status" value="1"/>
</dbReference>
<organism evidence="8 9">
    <name type="scientific">Apiospora kogelbergensis</name>
    <dbReference type="NCBI Taxonomy" id="1337665"/>
    <lineage>
        <taxon>Eukaryota</taxon>
        <taxon>Fungi</taxon>
        <taxon>Dikarya</taxon>
        <taxon>Ascomycota</taxon>
        <taxon>Pezizomycotina</taxon>
        <taxon>Sordariomycetes</taxon>
        <taxon>Xylariomycetidae</taxon>
        <taxon>Amphisphaeriales</taxon>
        <taxon>Apiosporaceae</taxon>
        <taxon>Apiospora</taxon>
    </lineage>
</organism>
<dbReference type="InterPro" id="IPR009072">
    <property type="entry name" value="Histone-fold"/>
</dbReference>
<feature type="region of interest" description="Disordered" evidence="6">
    <location>
        <begin position="238"/>
        <end position="262"/>
    </location>
</feature>
<evidence type="ECO:0000256" key="3">
    <source>
        <dbReference type="ARBA" id="ARBA00023015"/>
    </source>
</evidence>
<evidence type="ECO:0000256" key="6">
    <source>
        <dbReference type="SAM" id="MobiDB-lite"/>
    </source>
</evidence>
<dbReference type="GO" id="GO:0017025">
    <property type="term" value="F:TBP-class protein binding"/>
    <property type="evidence" value="ECO:0007669"/>
    <property type="project" value="TreeGrafter"/>
</dbReference>
<dbReference type="Proteomes" id="UP001392437">
    <property type="component" value="Unassembled WGS sequence"/>
</dbReference>
<feature type="region of interest" description="Disordered" evidence="6">
    <location>
        <begin position="611"/>
        <end position="644"/>
    </location>
</feature>
<evidence type="ECO:0000259" key="7">
    <source>
        <dbReference type="Pfam" id="PF03847"/>
    </source>
</evidence>
<sequence length="759" mass="80137">MNQPPQGGQPAGQPQPQRLLMYRPEQMRSLAVLNEQEKEKYEKGLRGLYEQMEKNGPETQPHQVAKQKVVEFSRMVAQKIQSLKNGPRPGQPGQPNMNNPALAAQRAAMAAAAAQRPNQMPGGGAPGQQKVPDPIMAHVQQFTFYAPPSQSKEEQTRYITEVRSKYTRALMLMDNCTKKTRQIDAVLKEREAKGNPILGDDLKRFQDQKADTLRSHSDAQRFVDQFRKQQEQFKAHYQNVAGQQARPQPGQGQVQNAGNSASMQAATASVNAAMDAAKNQQLAAANRAAGTPRGNTHDDRSSRGAGRSSDGHKRRAFVKIEPGTASSQQPHPPPVNTAVAAAVANQHMQSAVTPTQNSARIQTPQSAATPVAGAQAKPLTHSAAMHMANTRQNSTSSVPLAGAPPTTTPGSAGMMGNASGQSSHPHGHPQQPATTVTTKMPIPKNLPEKATAVPTPVTMGGGITGARPTMGGGTGITGNALSQPVMQKPPVYTFESEGDHVLNKKKLDELVRQVCGGGPAGQDGNYLTPDVEESVLNTADNFVETVIQSACNLAKERGSKVLEIRDLQLVLERKYNIRVPGYTSDELRTVRKAQPSAAWIAKMSAVQAAKDSSAPAAGTDAKNKNATNNKGRGRAKGKGKAATDVNYGHGMPFMSSNKRRASAAVSASATAMVMASPAVDAKSAAPVATPAGTLSLNLGPVPKTPSTYMPDASPFSGAGPVPTHPSFSAALQGSPYGGAAASSTSTPTKNKKKRRDSGV</sequence>
<dbReference type="PANTHER" id="PTHR12264:SF21">
    <property type="entry name" value="TRANSCRIPTION INITIATION FACTOR TFIID SUBUNIT 12"/>
    <property type="match status" value="1"/>
</dbReference>
<evidence type="ECO:0000256" key="4">
    <source>
        <dbReference type="ARBA" id="ARBA00023163"/>
    </source>
</evidence>